<feature type="domain" description="HTH luxR-type" evidence="5">
    <location>
        <begin position="147"/>
        <end position="212"/>
    </location>
</feature>
<name>A0A508WRE3_9HYPH</name>
<gene>
    <name evidence="7" type="primary">nodW</name>
    <name evidence="7" type="ORF">EMEDMD4_1060029</name>
</gene>
<dbReference type="PANTHER" id="PTHR44688:SF16">
    <property type="entry name" value="DNA-BINDING TRANSCRIPTIONAL ACTIVATOR DEVR_DOSR"/>
    <property type="match status" value="1"/>
</dbReference>
<protein>
    <submittedName>
        <fullName evidence="7">Nodulation protein W</fullName>
    </submittedName>
</protein>
<dbReference type="InterPro" id="IPR001789">
    <property type="entry name" value="Sig_transdc_resp-reg_receiver"/>
</dbReference>
<reference evidence="7" key="1">
    <citation type="submission" date="2019-06" db="EMBL/GenBank/DDBJ databases">
        <authorList>
            <person name="Le Quere A."/>
            <person name="Colella S."/>
        </authorList>
    </citation>
    <scope>NUCLEOTIDE SEQUENCE</scope>
    <source>
        <strain evidence="7">EmedicaeMD41</strain>
    </source>
</reference>
<feature type="domain" description="Response regulatory" evidence="6">
    <location>
        <begin position="17"/>
        <end position="131"/>
    </location>
</feature>
<dbReference type="Pfam" id="PF00196">
    <property type="entry name" value="GerE"/>
    <property type="match status" value="1"/>
</dbReference>
<dbReference type="Pfam" id="PF00072">
    <property type="entry name" value="Response_reg"/>
    <property type="match status" value="1"/>
</dbReference>
<organism evidence="7">
    <name type="scientific">Sinorhizobium medicae</name>
    <dbReference type="NCBI Taxonomy" id="110321"/>
    <lineage>
        <taxon>Bacteria</taxon>
        <taxon>Pseudomonadati</taxon>
        <taxon>Pseudomonadota</taxon>
        <taxon>Alphaproteobacteria</taxon>
        <taxon>Hyphomicrobiales</taxon>
        <taxon>Rhizobiaceae</taxon>
        <taxon>Sinorhizobium/Ensifer group</taxon>
        <taxon>Sinorhizobium</taxon>
    </lineage>
</organism>
<dbReference type="PANTHER" id="PTHR44688">
    <property type="entry name" value="DNA-BINDING TRANSCRIPTIONAL ACTIVATOR DEVR_DOSR"/>
    <property type="match status" value="1"/>
</dbReference>
<dbReference type="PROSITE" id="PS50110">
    <property type="entry name" value="RESPONSE_REGULATORY"/>
    <property type="match status" value="1"/>
</dbReference>
<dbReference type="InterPro" id="IPR000792">
    <property type="entry name" value="Tscrpt_reg_LuxR_C"/>
</dbReference>
<dbReference type="GO" id="GO:0006355">
    <property type="term" value="P:regulation of DNA-templated transcription"/>
    <property type="evidence" value="ECO:0007669"/>
    <property type="project" value="InterPro"/>
</dbReference>
<evidence type="ECO:0000259" key="6">
    <source>
        <dbReference type="PROSITE" id="PS50110"/>
    </source>
</evidence>
<keyword evidence="1" id="KW-0805">Transcription regulation</keyword>
<dbReference type="SMART" id="SM00448">
    <property type="entry name" value="REC"/>
    <property type="match status" value="1"/>
</dbReference>
<dbReference type="SUPFAM" id="SSF46894">
    <property type="entry name" value="C-terminal effector domain of the bipartite response regulators"/>
    <property type="match status" value="1"/>
</dbReference>
<evidence type="ECO:0000256" key="2">
    <source>
        <dbReference type="ARBA" id="ARBA00023125"/>
    </source>
</evidence>
<dbReference type="Gene3D" id="3.40.50.2300">
    <property type="match status" value="1"/>
</dbReference>
<feature type="modified residue" description="4-aspartylphosphate" evidence="4">
    <location>
        <position position="66"/>
    </location>
</feature>
<evidence type="ECO:0000259" key="5">
    <source>
        <dbReference type="PROSITE" id="PS50043"/>
    </source>
</evidence>
<dbReference type="CDD" id="cd06170">
    <property type="entry name" value="LuxR_C_like"/>
    <property type="match status" value="1"/>
</dbReference>
<keyword evidence="3" id="KW-0804">Transcription</keyword>
<evidence type="ECO:0000313" key="7">
    <source>
        <dbReference type="EMBL" id="VTZ59347.1"/>
    </source>
</evidence>
<dbReference type="InterPro" id="IPR036388">
    <property type="entry name" value="WH-like_DNA-bd_sf"/>
</dbReference>
<dbReference type="PROSITE" id="PS50043">
    <property type="entry name" value="HTH_LUXR_2"/>
    <property type="match status" value="1"/>
</dbReference>
<keyword evidence="4" id="KW-0597">Phosphoprotein</keyword>
<sequence length="212" mass="23392">MADLDTTPNPTVSQRQIVHIVEDDEQFRLSLLDLFESLDIEAEGFEDANTFFSNASKYNAGCVLLDVHLPGLNGFDFQKELEGAGFDLPIVFMTAHGDVATSVNAMKAGAVDFLEKPLGTYELVDAINAAFALDFGQQKQRARRIAVQARAASLTRRETQVLGLVVRGLMNKQIAFELGISEIMVKLHRGSGMRKMQAASLAELVRQYELLK</sequence>
<dbReference type="SUPFAM" id="SSF52172">
    <property type="entry name" value="CheY-like"/>
    <property type="match status" value="1"/>
</dbReference>
<dbReference type="AlphaFoldDB" id="A0A508WRE3"/>
<dbReference type="InterPro" id="IPR011006">
    <property type="entry name" value="CheY-like_superfamily"/>
</dbReference>
<keyword evidence="2" id="KW-0238">DNA-binding</keyword>
<dbReference type="Gene3D" id="1.10.10.10">
    <property type="entry name" value="Winged helix-like DNA-binding domain superfamily/Winged helix DNA-binding domain"/>
    <property type="match status" value="1"/>
</dbReference>
<dbReference type="RefSeq" id="WP_180161285.1">
    <property type="nucleotide sequence ID" value="NZ_CABFNB010000009.1"/>
</dbReference>
<dbReference type="Proteomes" id="UP000507954">
    <property type="component" value="Unassembled WGS sequence"/>
</dbReference>
<proteinExistence type="predicted"/>
<evidence type="ECO:0000256" key="3">
    <source>
        <dbReference type="ARBA" id="ARBA00023163"/>
    </source>
</evidence>
<dbReference type="PRINTS" id="PR00038">
    <property type="entry name" value="HTHLUXR"/>
</dbReference>
<evidence type="ECO:0000256" key="4">
    <source>
        <dbReference type="PROSITE-ProRule" id="PRU00169"/>
    </source>
</evidence>
<dbReference type="InterPro" id="IPR016032">
    <property type="entry name" value="Sig_transdc_resp-reg_C-effctor"/>
</dbReference>
<dbReference type="SMART" id="SM00421">
    <property type="entry name" value="HTH_LUXR"/>
    <property type="match status" value="1"/>
</dbReference>
<evidence type="ECO:0000256" key="1">
    <source>
        <dbReference type="ARBA" id="ARBA00023015"/>
    </source>
</evidence>
<accession>A0A508WRE3</accession>
<dbReference type="EMBL" id="CABFNB010000009">
    <property type="protein sequence ID" value="VTZ59347.1"/>
    <property type="molecule type" value="Genomic_DNA"/>
</dbReference>
<dbReference type="GO" id="GO:0003677">
    <property type="term" value="F:DNA binding"/>
    <property type="evidence" value="ECO:0007669"/>
    <property type="project" value="UniProtKB-KW"/>
</dbReference>
<dbReference type="GO" id="GO:0000160">
    <property type="term" value="P:phosphorelay signal transduction system"/>
    <property type="evidence" value="ECO:0007669"/>
    <property type="project" value="InterPro"/>
</dbReference>